<reference evidence="5" key="1">
    <citation type="journal article" date="2019" name="Int. J. Syst. Evol. Microbiol.">
        <title>The Global Catalogue of Microorganisms (GCM) 10K type strain sequencing project: providing services to taxonomists for standard genome sequencing and annotation.</title>
        <authorList>
            <consortium name="The Broad Institute Genomics Platform"/>
            <consortium name="The Broad Institute Genome Sequencing Center for Infectious Disease"/>
            <person name="Wu L."/>
            <person name="Ma J."/>
        </authorList>
    </citation>
    <scope>NUCLEOTIDE SEQUENCE [LARGE SCALE GENOMIC DNA]</scope>
    <source>
        <strain evidence="5">JCM 18303</strain>
    </source>
</reference>
<organism evidence="4 5">
    <name type="scientific">Pseudonocardia eucalypti</name>
    <dbReference type="NCBI Taxonomy" id="648755"/>
    <lineage>
        <taxon>Bacteria</taxon>
        <taxon>Bacillati</taxon>
        <taxon>Actinomycetota</taxon>
        <taxon>Actinomycetes</taxon>
        <taxon>Pseudonocardiales</taxon>
        <taxon>Pseudonocardiaceae</taxon>
        <taxon>Pseudonocardia</taxon>
    </lineage>
</organism>
<feature type="domain" description="GGDEF" evidence="3">
    <location>
        <begin position="236"/>
        <end position="361"/>
    </location>
</feature>
<dbReference type="Gene3D" id="3.30.70.1230">
    <property type="entry name" value="Nucleotide cyclase"/>
    <property type="match status" value="1"/>
</dbReference>
<dbReference type="Pfam" id="PF00211">
    <property type="entry name" value="Guanylate_cyc"/>
    <property type="match status" value="1"/>
</dbReference>
<dbReference type="CDD" id="cd07302">
    <property type="entry name" value="CHD"/>
    <property type="match status" value="1"/>
</dbReference>
<keyword evidence="5" id="KW-1185">Reference proteome</keyword>
<gene>
    <name evidence="4" type="ORF">GCM10023321_55870</name>
</gene>
<feature type="domain" description="Guanylate cyclase" evidence="2">
    <location>
        <begin position="239"/>
        <end position="348"/>
    </location>
</feature>
<dbReference type="PANTHER" id="PTHR43081:SF19">
    <property type="entry name" value="PH-SENSITIVE ADENYLATE CYCLASE RV1264"/>
    <property type="match status" value="1"/>
</dbReference>
<name>A0ABP9QQJ1_9PSEU</name>
<dbReference type="Proteomes" id="UP001428817">
    <property type="component" value="Unassembled WGS sequence"/>
</dbReference>
<proteinExistence type="inferred from homology"/>
<dbReference type="SMART" id="SM00267">
    <property type="entry name" value="GGDEF"/>
    <property type="match status" value="1"/>
</dbReference>
<accession>A0ABP9QQJ1</accession>
<evidence type="ECO:0000313" key="4">
    <source>
        <dbReference type="EMBL" id="GAA5165629.1"/>
    </source>
</evidence>
<dbReference type="InterPro" id="IPR050697">
    <property type="entry name" value="Adenylyl/Guanylyl_Cyclase_3/4"/>
</dbReference>
<dbReference type="PANTHER" id="PTHR43081">
    <property type="entry name" value="ADENYLATE CYCLASE, TERMINAL-DIFFERENTIATION SPECIFIC-RELATED"/>
    <property type="match status" value="1"/>
</dbReference>
<evidence type="ECO:0008006" key="6">
    <source>
        <dbReference type="Google" id="ProtNLM"/>
    </source>
</evidence>
<dbReference type="PROSITE" id="PS50887">
    <property type="entry name" value="GGDEF"/>
    <property type="match status" value="1"/>
</dbReference>
<dbReference type="InterPro" id="IPR001054">
    <property type="entry name" value="A/G_cyclase"/>
</dbReference>
<protein>
    <recommendedName>
        <fullName evidence="6">YHS domain-containing protein</fullName>
    </recommendedName>
</protein>
<evidence type="ECO:0000313" key="5">
    <source>
        <dbReference type="Proteomes" id="UP001428817"/>
    </source>
</evidence>
<dbReference type="SMART" id="SM00044">
    <property type="entry name" value="CYCc"/>
    <property type="match status" value="1"/>
</dbReference>
<evidence type="ECO:0000259" key="3">
    <source>
        <dbReference type="PROSITE" id="PS50887"/>
    </source>
</evidence>
<dbReference type="InterPro" id="IPR029787">
    <property type="entry name" value="Nucleotide_cyclase"/>
</dbReference>
<dbReference type="SUPFAM" id="SSF55073">
    <property type="entry name" value="Nucleotide cyclase"/>
    <property type="match status" value="1"/>
</dbReference>
<comment type="caution">
    <text evidence="4">The sequence shown here is derived from an EMBL/GenBank/DDBJ whole genome shotgun (WGS) entry which is preliminary data.</text>
</comment>
<evidence type="ECO:0000256" key="1">
    <source>
        <dbReference type="ARBA" id="ARBA00005381"/>
    </source>
</evidence>
<evidence type="ECO:0000259" key="2">
    <source>
        <dbReference type="PROSITE" id="PS50125"/>
    </source>
</evidence>
<comment type="similarity">
    <text evidence="1">Belongs to the adenylyl cyclase class-3 family.</text>
</comment>
<dbReference type="EMBL" id="BAABJP010000031">
    <property type="protein sequence ID" value="GAA5165629.1"/>
    <property type="molecule type" value="Genomic_DNA"/>
</dbReference>
<sequence length="449" mass="48394">MRRGSDGAHNADMADVRQIAECVGEPEGTVAQWDSLGLLAEPAVERARLIGFAARRGVSAAEIAELLDRGQDVIGSFVEFVQAECGSRPFGALAELSELDPGLVRRLWIAAGLSDQRDVYDEDVELFGGLAAALRLGLPEDALLQLVRVFGDAMGRVAEAQIRLFHLQVHSRMRAEGLSGVRLLETARAVSDPLTELGDAALAYFHRKAMQRALREDMIMHLTEDLAAEETEVGQVSVAVLFADLAGFTPMTEAMGDRVAAAVVERFSDVVREATGEAGGRIIKQIGDEFMLAFGTAAAAVSCGLGLAERLAEEPNFPALRMGAHVGSALYREGDYLGTTVNIAARVAGHATRGQFLVTEAMRDQLPGDGQDVKFEPVGGRRLKGIQGEVPLFDLRAGTARPGRAVDPVCRMEVDPTRAAAELSWREDRVYFCSDDCLRQFVATPGRFV</sequence>
<dbReference type="PROSITE" id="PS50125">
    <property type="entry name" value="GUANYLATE_CYCLASE_2"/>
    <property type="match status" value="1"/>
</dbReference>
<dbReference type="InterPro" id="IPR000160">
    <property type="entry name" value="GGDEF_dom"/>
</dbReference>